<dbReference type="FunFam" id="3.30.420.40:FF:000034">
    <property type="entry name" value="Phosphotransferase"/>
    <property type="match status" value="1"/>
</dbReference>
<proteinExistence type="inferred from homology"/>
<evidence type="ECO:0000256" key="6">
    <source>
        <dbReference type="ARBA" id="ARBA00022777"/>
    </source>
</evidence>
<evidence type="ECO:0000256" key="4">
    <source>
        <dbReference type="ARBA" id="ARBA00022679"/>
    </source>
</evidence>
<dbReference type="GO" id="GO:0005739">
    <property type="term" value="C:mitochondrion"/>
    <property type="evidence" value="ECO:0007669"/>
    <property type="project" value="TreeGrafter"/>
</dbReference>
<dbReference type="InterPro" id="IPR022673">
    <property type="entry name" value="Hexokinase_C"/>
</dbReference>
<feature type="domain" description="Hexokinase C-terminal" evidence="11">
    <location>
        <begin position="247"/>
        <end position="357"/>
    </location>
</feature>
<dbReference type="PRINTS" id="PR00475">
    <property type="entry name" value="HEXOKINASE"/>
</dbReference>
<dbReference type="PANTHER" id="PTHR19443:SF85">
    <property type="entry name" value="HEXOKINASE-1"/>
    <property type="match status" value="1"/>
</dbReference>
<dbReference type="Proteomes" id="UP001054252">
    <property type="component" value="Unassembled WGS sequence"/>
</dbReference>
<keyword evidence="4 9" id="KW-0808">Transferase</keyword>
<dbReference type="Pfam" id="PF00349">
    <property type="entry name" value="Hexokinase_1"/>
    <property type="match status" value="1"/>
</dbReference>
<protein>
    <recommendedName>
        <fullName evidence="9">Phosphotransferase</fullName>
        <ecNumber evidence="9">2.7.1.-</ecNumber>
    </recommendedName>
</protein>
<evidence type="ECO:0000259" key="11">
    <source>
        <dbReference type="Pfam" id="PF03727"/>
    </source>
</evidence>
<comment type="caution">
    <text evidence="12">The sequence shown here is derived from an EMBL/GenBank/DDBJ whole genome shotgun (WGS) entry which is preliminary data.</text>
</comment>
<dbReference type="Pfam" id="PF03727">
    <property type="entry name" value="Hexokinase_2"/>
    <property type="match status" value="1"/>
</dbReference>
<dbReference type="EMBL" id="BPVZ01000074">
    <property type="protein sequence ID" value="GKV27193.1"/>
    <property type="molecule type" value="Genomic_DNA"/>
</dbReference>
<dbReference type="PROSITE" id="PS51748">
    <property type="entry name" value="HEXOKINASE_2"/>
    <property type="match status" value="1"/>
</dbReference>
<dbReference type="InterPro" id="IPR043129">
    <property type="entry name" value="ATPase_NBD"/>
</dbReference>
<evidence type="ECO:0000313" key="13">
    <source>
        <dbReference type="Proteomes" id="UP001054252"/>
    </source>
</evidence>
<dbReference type="GO" id="GO:0006096">
    <property type="term" value="P:glycolytic process"/>
    <property type="evidence" value="ECO:0007669"/>
    <property type="project" value="UniProtKB-KW"/>
</dbReference>
<evidence type="ECO:0000256" key="1">
    <source>
        <dbReference type="ARBA" id="ARBA00004888"/>
    </source>
</evidence>
<comment type="similarity">
    <text evidence="3 9">Belongs to the hexokinase family.</text>
</comment>
<dbReference type="Gene3D" id="3.30.420.40">
    <property type="match status" value="1"/>
</dbReference>
<dbReference type="GO" id="GO:0008865">
    <property type="term" value="F:fructokinase activity"/>
    <property type="evidence" value="ECO:0007669"/>
    <property type="project" value="TreeGrafter"/>
</dbReference>
<dbReference type="AlphaFoldDB" id="A0AAV5KRN4"/>
<reference evidence="12 13" key="1">
    <citation type="journal article" date="2021" name="Commun. Biol.">
        <title>The genome of Shorea leprosula (Dipterocarpaceae) highlights the ecological relevance of drought in aseasonal tropical rainforests.</title>
        <authorList>
            <person name="Ng K.K.S."/>
            <person name="Kobayashi M.J."/>
            <person name="Fawcett J.A."/>
            <person name="Hatakeyama M."/>
            <person name="Paape T."/>
            <person name="Ng C.H."/>
            <person name="Ang C.C."/>
            <person name="Tnah L.H."/>
            <person name="Lee C.T."/>
            <person name="Nishiyama T."/>
            <person name="Sese J."/>
            <person name="O'Brien M.J."/>
            <person name="Copetti D."/>
            <person name="Mohd Noor M.I."/>
            <person name="Ong R.C."/>
            <person name="Putra M."/>
            <person name="Sireger I.Z."/>
            <person name="Indrioko S."/>
            <person name="Kosugi Y."/>
            <person name="Izuno A."/>
            <person name="Isagi Y."/>
            <person name="Lee S.L."/>
            <person name="Shimizu K.K."/>
        </authorList>
    </citation>
    <scope>NUCLEOTIDE SEQUENCE [LARGE SCALE GENOMIC DNA]</scope>
    <source>
        <strain evidence="12">214</strain>
    </source>
</reference>
<keyword evidence="5 9" id="KW-0547">Nucleotide-binding</keyword>
<evidence type="ECO:0000256" key="8">
    <source>
        <dbReference type="ARBA" id="ARBA00023152"/>
    </source>
</evidence>
<feature type="domain" description="Hexokinase N-terminal" evidence="10">
    <location>
        <begin position="41"/>
        <end position="240"/>
    </location>
</feature>
<comment type="pathway">
    <text evidence="1">Carbohydrate degradation; glycolysis; D-glyceraldehyde 3-phosphate and glycerone phosphate from D-glucose: step 1/4.</text>
</comment>
<keyword evidence="8 9" id="KW-0324">Glycolysis</keyword>
<dbReference type="GO" id="GO:0001678">
    <property type="term" value="P:intracellular glucose homeostasis"/>
    <property type="evidence" value="ECO:0007669"/>
    <property type="project" value="InterPro"/>
</dbReference>
<evidence type="ECO:0000313" key="12">
    <source>
        <dbReference type="EMBL" id="GKV27193.1"/>
    </source>
</evidence>
<name>A0AAV5KRN4_9ROSI</name>
<dbReference type="InterPro" id="IPR022672">
    <property type="entry name" value="Hexokinase_N"/>
</dbReference>
<dbReference type="GO" id="GO:0006006">
    <property type="term" value="P:glucose metabolic process"/>
    <property type="evidence" value="ECO:0007669"/>
    <property type="project" value="TreeGrafter"/>
</dbReference>
<keyword evidence="13" id="KW-1185">Reference proteome</keyword>
<dbReference type="SUPFAM" id="SSF53067">
    <property type="entry name" value="Actin-like ATPase domain"/>
    <property type="match status" value="2"/>
</dbReference>
<evidence type="ECO:0000256" key="7">
    <source>
        <dbReference type="ARBA" id="ARBA00022840"/>
    </source>
</evidence>
<keyword evidence="6 9" id="KW-0418">Kinase</keyword>
<dbReference type="GO" id="GO:0005829">
    <property type="term" value="C:cytosol"/>
    <property type="evidence" value="ECO:0007669"/>
    <property type="project" value="TreeGrafter"/>
</dbReference>
<dbReference type="InterPro" id="IPR001312">
    <property type="entry name" value="Hexokinase"/>
</dbReference>
<evidence type="ECO:0000259" key="10">
    <source>
        <dbReference type="Pfam" id="PF00349"/>
    </source>
</evidence>
<gene>
    <name evidence="12" type="ORF">SLEP1_g36391</name>
</gene>
<evidence type="ECO:0000256" key="2">
    <source>
        <dbReference type="ARBA" id="ARBA00005028"/>
    </source>
</evidence>
<keyword evidence="7 9" id="KW-0067">ATP-binding</keyword>
<evidence type="ECO:0000256" key="5">
    <source>
        <dbReference type="ARBA" id="ARBA00022741"/>
    </source>
</evidence>
<dbReference type="EC" id="2.7.1.-" evidence="9"/>
<organism evidence="12 13">
    <name type="scientific">Rubroshorea leprosula</name>
    <dbReference type="NCBI Taxonomy" id="152421"/>
    <lineage>
        <taxon>Eukaryota</taxon>
        <taxon>Viridiplantae</taxon>
        <taxon>Streptophyta</taxon>
        <taxon>Embryophyta</taxon>
        <taxon>Tracheophyta</taxon>
        <taxon>Spermatophyta</taxon>
        <taxon>Magnoliopsida</taxon>
        <taxon>eudicotyledons</taxon>
        <taxon>Gunneridae</taxon>
        <taxon>Pentapetalae</taxon>
        <taxon>rosids</taxon>
        <taxon>malvids</taxon>
        <taxon>Malvales</taxon>
        <taxon>Dipterocarpaceae</taxon>
        <taxon>Rubroshorea</taxon>
    </lineage>
</organism>
<dbReference type="Gene3D" id="3.40.367.20">
    <property type="match status" value="2"/>
</dbReference>
<accession>A0AAV5KRN4</accession>
<comment type="pathway">
    <text evidence="2">Carbohydrate metabolism; hexose metabolism.</text>
</comment>
<dbReference type="GO" id="GO:0005524">
    <property type="term" value="F:ATP binding"/>
    <property type="evidence" value="ECO:0007669"/>
    <property type="project" value="UniProtKB-UniRule"/>
</dbReference>
<dbReference type="GO" id="GO:0005536">
    <property type="term" value="F:D-glucose binding"/>
    <property type="evidence" value="ECO:0007669"/>
    <property type="project" value="InterPro"/>
</dbReference>
<dbReference type="GO" id="GO:0004340">
    <property type="term" value="F:glucokinase activity"/>
    <property type="evidence" value="ECO:0007669"/>
    <property type="project" value="TreeGrafter"/>
</dbReference>
<evidence type="ECO:0000256" key="9">
    <source>
        <dbReference type="RuleBase" id="RU362007"/>
    </source>
</evidence>
<sequence>MGKVVVGAVVICAAAVAAAAAVVVHRKMREAARWAKAMEIVKEFEEKCATTMGKLKQVADAMTVEMHAGLASEGGSKLKMLISYVDNLPTGNEKGLFYALDIGGTNFHVLRVQLGGKDGGIVNQQFTEVSIPPSLMTGTSNGLFDFIVTELAKFIAEEGPDFQLTPGRKRELGFTFSFPVMQSSIAFGTLLRWTKGFSIDDIVGQDVVAELTKAMERKGLDMQVLALVNDTVGTLAGGRYMDNDVVAAVILGTGTNAAYVECAQAIPKWHGLLPKSGDMVINMEWGNFRSSHLPLTDYDHALDADSLNPGEQIYEKIISGMYLGEIVRRVLCRMAEEAAFFGDTMPTKLKVPFILSTLKDAVSGQLPFVK</sequence>
<dbReference type="PANTHER" id="PTHR19443">
    <property type="entry name" value="HEXOKINASE"/>
    <property type="match status" value="1"/>
</dbReference>
<evidence type="ECO:0000256" key="3">
    <source>
        <dbReference type="ARBA" id="ARBA00009225"/>
    </source>
</evidence>